<dbReference type="HOGENOM" id="CLU_025711_6_0_9"/>
<reference evidence="2 3" key="1">
    <citation type="submission" date="2014-12" db="EMBL/GenBank/DDBJ databases">
        <title>Comparative genomics of the lactic acid bacteria isolated from the honey bee gut.</title>
        <authorList>
            <person name="Ellegaard K.M."/>
            <person name="Tamarit D."/>
            <person name="Javelind E."/>
            <person name="Olofsson T."/>
            <person name="Andersson S.G."/>
            <person name="Vasquez A."/>
        </authorList>
    </citation>
    <scope>NUCLEOTIDE SEQUENCE [LARGE SCALE GENOMIC DNA]</scope>
    <source>
        <strain evidence="2 3">Hon2</strain>
    </source>
</reference>
<dbReference type="Pfam" id="PF13460">
    <property type="entry name" value="NAD_binding_10"/>
    <property type="match status" value="1"/>
</dbReference>
<evidence type="ECO:0000313" key="3">
    <source>
        <dbReference type="Proteomes" id="UP000033695"/>
    </source>
</evidence>
<accession>A0A0F4KQI4</accession>
<dbReference type="OrthoDB" id="9803892at2"/>
<keyword evidence="3" id="KW-1185">Reference proteome</keyword>
<dbReference type="InterPro" id="IPR036291">
    <property type="entry name" value="NAD(P)-bd_dom_sf"/>
</dbReference>
<dbReference type="InterPro" id="IPR016040">
    <property type="entry name" value="NAD(P)-bd_dom"/>
</dbReference>
<sequence length="213" mass="24142">MRNVLILGASGKIALLVEEMLHSRTDIHLTLYLRHLAKLPDKNQAWGQVILGDVMDTKLLTQAMEHQDLVYANLAGENIFQQAQNVVTAMQQQQVRRLVWISTLGIYNEVPGNFGKWNNKMLGESYLPNYKKAAATIEASNLDYTIIRPAWLQDLDEVDYEITTKDEPFKGTEVSRKSVASLVTKIITQPQQYIQQSLGVNKPHTAGERASWY</sequence>
<dbReference type="SUPFAM" id="SSF51735">
    <property type="entry name" value="NAD(P)-binding Rossmann-fold domains"/>
    <property type="match status" value="1"/>
</dbReference>
<organism evidence="2 3">
    <name type="scientific">Bombilactobacillus mellis</name>
    <dbReference type="NCBI Taxonomy" id="1218508"/>
    <lineage>
        <taxon>Bacteria</taxon>
        <taxon>Bacillati</taxon>
        <taxon>Bacillota</taxon>
        <taxon>Bacilli</taxon>
        <taxon>Lactobacillales</taxon>
        <taxon>Lactobacillaceae</taxon>
        <taxon>Bombilactobacillus</taxon>
    </lineage>
</organism>
<dbReference type="PANTHER" id="PTHR43355:SF2">
    <property type="entry name" value="FLAVIN REDUCTASE (NADPH)"/>
    <property type="match status" value="1"/>
</dbReference>
<protein>
    <submittedName>
        <fullName evidence="2">Saccharopine dehydrogenase related protein</fullName>
    </submittedName>
</protein>
<dbReference type="AlphaFoldDB" id="A0A0F4KQI4"/>
<comment type="caution">
    <text evidence="2">The sequence shown here is derived from an EMBL/GenBank/DDBJ whole genome shotgun (WGS) entry which is preliminary data.</text>
</comment>
<evidence type="ECO:0000313" key="2">
    <source>
        <dbReference type="EMBL" id="KJY48274.1"/>
    </source>
</evidence>
<dbReference type="GO" id="GO:0004074">
    <property type="term" value="F:biliverdin reductase [NAD(P)H] activity"/>
    <property type="evidence" value="ECO:0007669"/>
    <property type="project" value="TreeGrafter"/>
</dbReference>
<evidence type="ECO:0000259" key="1">
    <source>
        <dbReference type="Pfam" id="PF13460"/>
    </source>
</evidence>
<dbReference type="GO" id="GO:0042602">
    <property type="term" value="F:riboflavin reductase (NADPH) activity"/>
    <property type="evidence" value="ECO:0007669"/>
    <property type="project" value="TreeGrafter"/>
</dbReference>
<dbReference type="EMBL" id="JXBZ01000009">
    <property type="protein sequence ID" value="KJY48274.1"/>
    <property type="molecule type" value="Genomic_DNA"/>
</dbReference>
<proteinExistence type="predicted"/>
<dbReference type="Gene3D" id="3.40.50.720">
    <property type="entry name" value="NAD(P)-binding Rossmann-like Domain"/>
    <property type="match status" value="1"/>
</dbReference>
<dbReference type="InterPro" id="IPR051606">
    <property type="entry name" value="Polyketide_Oxido-like"/>
</dbReference>
<name>A0A0F4KQI4_9LACO</name>
<dbReference type="Proteomes" id="UP000033695">
    <property type="component" value="Unassembled WGS sequence"/>
</dbReference>
<dbReference type="STRING" id="1218508.JG29_13260"/>
<dbReference type="CDD" id="cd05267">
    <property type="entry name" value="SDR_a6"/>
    <property type="match status" value="1"/>
</dbReference>
<dbReference type="PATRIC" id="fig|1218508.4.peg.1315"/>
<dbReference type="RefSeq" id="WP_045923163.1">
    <property type="nucleotide sequence ID" value="NZ_JBHTHW010000005.1"/>
</dbReference>
<gene>
    <name evidence="2" type="ORF">JG29_13260</name>
</gene>
<feature type="domain" description="NAD(P)-binding" evidence="1">
    <location>
        <begin position="8"/>
        <end position="190"/>
    </location>
</feature>
<dbReference type="PANTHER" id="PTHR43355">
    <property type="entry name" value="FLAVIN REDUCTASE (NADPH)"/>
    <property type="match status" value="1"/>
</dbReference>